<dbReference type="CDD" id="cd13128">
    <property type="entry name" value="MATE_Wzx_like"/>
    <property type="match status" value="1"/>
</dbReference>
<dbReference type="InterPro" id="IPR002797">
    <property type="entry name" value="Polysacc_synth"/>
</dbReference>
<organism evidence="7 8">
    <name type="scientific">Candidatus Woykebacteria bacterium GWA1_44_8</name>
    <dbReference type="NCBI Taxonomy" id="1802591"/>
    <lineage>
        <taxon>Bacteria</taxon>
        <taxon>Candidatus Woykeibacteriota</taxon>
    </lineage>
</organism>
<evidence type="ECO:0000256" key="2">
    <source>
        <dbReference type="ARBA" id="ARBA00022475"/>
    </source>
</evidence>
<feature type="transmembrane region" description="Helical" evidence="6">
    <location>
        <begin position="429"/>
        <end position="445"/>
    </location>
</feature>
<evidence type="ECO:0000256" key="4">
    <source>
        <dbReference type="ARBA" id="ARBA00022989"/>
    </source>
</evidence>
<dbReference type="GO" id="GO:0005886">
    <property type="term" value="C:plasma membrane"/>
    <property type="evidence" value="ECO:0007669"/>
    <property type="project" value="UniProtKB-SubCell"/>
</dbReference>
<feature type="transmembrane region" description="Helical" evidence="6">
    <location>
        <begin position="268"/>
        <end position="286"/>
    </location>
</feature>
<feature type="transmembrane region" description="Helical" evidence="6">
    <location>
        <begin position="159"/>
        <end position="177"/>
    </location>
</feature>
<evidence type="ECO:0000256" key="3">
    <source>
        <dbReference type="ARBA" id="ARBA00022692"/>
    </source>
</evidence>
<keyword evidence="2" id="KW-1003">Cell membrane</keyword>
<dbReference type="PANTHER" id="PTHR30250:SF11">
    <property type="entry name" value="O-ANTIGEN TRANSPORTER-RELATED"/>
    <property type="match status" value="1"/>
</dbReference>
<proteinExistence type="predicted"/>
<comment type="subcellular location">
    <subcellularLocation>
        <location evidence="1">Cell membrane</location>
        <topology evidence="1">Multi-pass membrane protein</topology>
    </subcellularLocation>
</comment>
<evidence type="ECO:0000313" key="7">
    <source>
        <dbReference type="EMBL" id="OGY22620.1"/>
    </source>
</evidence>
<feature type="transmembrane region" description="Helical" evidence="6">
    <location>
        <begin position="127"/>
        <end position="147"/>
    </location>
</feature>
<evidence type="ECO:0000256" key="5">
    <source>
        <dbReference type="ARBA" id="ARBA00023136"/>
    </source>
</evidence>
<feature type="transmembrane region" description="Helical" evidence="6">
    <location>
        <begin position="226"/>
        <end position="248"/>
    </location>
</feature>
<keyword evidence="5 6" id="KW-0472">Membrane</keyword>
<evidence type="ECO:0000256" key="1">
    <source>
        <dbReference type="ARBA" id="ARBA00004651"/>
    </source>
</evidence>
<dbReference type="Proteomes" id="UP000176299">
    <property type="component" value="Unassembled WGS sequence"/>
</dbReference>
<keyword evidence="4 6" id="KW-1133">Transmembrane helix</keyword>
<dbReference type="InterPro" id="IPR050833">
    <property type="entry name" value="Poly_Biosynth_Transport"/>
</dbReference>
<feature type="transmembrane region" description="Helical" evidence="6">
    <location>
        <begin position="397"/>
        <end position="417"/>
    </location>
</feature>
<feature type="transmembrane region" description="Helical" evidence="6">
    <location>
        <begin position="307"/>
        <end position="327"/>
    </location>
</feature>
<feature type="transmembrane region" description="Helical" evidence="6">
    <location>
        <begin position="55"/>
        <end position="80"/>
    </location>
</feature>
<dbReference type="Pfam" id="PF01943">
    <property type="entry name" value="Polysacc_synt"/>
    <property type="match status" value="1"/>
</dbReference>
<sequence length="488" mass="53500">MLSKISNILFTNQTTSQTIAKNTIWLGTSQIASRLIRAIIVIYAARVLGAYDYGVFAYALGITGLLSILFSDIGVNRILIKQISCSPSERDHYIATVFTIKLCLLSFTALVAAIIAPYFSKLPEANVLLPLLAVLLLSDGIRDFGYAVIRSTEKMQWEAVINLGTNLATVIIAWVALTREPTPMALTTAYVIASLVGTGAILIGLHKTLGKITQYFQKVLIKPVLVEAWPFAVTNLLWSIMMYTDILMLGWLSTAKEVGFYSAAQRPIQLLFAIPAIIAASAFPALSRFAQQDHGKFKQIFEQTLALALLAGLPLMAGGITLGPRLIQLIYGDSYTMTALPLQILASSFIITFPIMVIYHAILANSLQKRFIVQMASGAILNILLNGWFILSWGAAGAATATVISQFIAYGWIYIVVQKIFNFNILQHIYRILLATIVMTIAIELSKLAGFNIYSIIITSVVVYGLSLIVLKEPLVGRIRALWQNSTI</sequence>
<accession>A0A1G1W4V0</accession>
<feature type="transmembrane region" description="Helical" evidence="6">
    <location>
        <begin position="339"/>
        <end position="359"/>
    </location>
</feature>
<protein>
    <submittedName>
        <fullName evidence="7">Uncharacterized protein</fullName>
    </submittedName>
</protein>
<keyword evidence="3 6" id="KW-0812">Transmembrane</keyword>
<feature type="transmembrane region" description="Helical" evidence="6">
    <location>
        <begin position="371"/>
        <end position="391"/>
    </location>
</feature>
<name>A0A1G1W4V0_9BACT</name>
<reference evidence="7 8" key="1">
    <citation type="journal article" date="2016" name="Nat. Commun.">
        <title>Thousands of microbial genomes shed light on interconnected biogeochemical processes in an aquifer system.</title>
        <authorList>
            <person name="Anantharaman K."/>
            <person name="Brown C.T."/>
            <person name="Hug L.A."/>
            <person name="Sharon I."/>
            <person name="Castelle C.J."/>
            <person name="Probst A.J."/>
            <person name="Thomas B.C."/>
            <person name="Singh A."/>
            <person name="Wilkins M.J."/>
            <person name="Karaoz U."/>
            <person name="Brodie E.L."/>
            <person name="Williams K.H."/>
            <person name="Hubbard S.S."/>
            <person name="Banfield J.F."/>
        </authorList>
    </citation>
    <scope>NUCLEOTIDE SEQUENCE [LARGE SCALE GENOMIC DNA]</scope>
</reference>
<evidence type="ECO:0000256" key="6">
    <source>
        <dbReference type="SAM" id="Phobius"/>
    </source>
</evidence>
<feature type="transmembrane region" description="Helical" evidence="6">
    <location>
        <begin position="183"/>
        <end position="205"/>
    </location>
</feature>
<feature type="transmembrane region" description="Helical" evidence="6">
    <location>
        <begin position="451"/>
        <end position="471"/>
    </location>
</feature>
<dbReference type="STRING" id="1802591.A2113_00405"/>
<dbReference type="PANTHER" id="PTHR30250">
    <property type="entry name" value="PST FAMILY PREDICTED COLANIC ACID TRANSPORTER"/>
    <property type="match status" value="1"/>
</dbReference>
<feature type="transmembrane region" description="Helical" evidence="6">
    <location>
        <begin position="92"/>
        <end position="115"/>
    </location>
</feature>
<comment type="caution">
    <text evidence="7">The sequence shown here is derived from an EMBL/GenBank/DDBJ whole genome shotgun (WGS) entry which is preliminary data.</text>
</comment>
<evidence type="ECO:0000313" key="8">
    <source>
        <dbReference type="Proteomes" id="UP000176299"/>
    </source>
</evidence>
<dbReference type="AlphaFoldDB" id="A0A1G1W4V0"/>
<dbReference type="EMBL" id="MHCN01000003">
    <property type="protein sequence ID" value="OGY22620.1"/>
    <property type="molecule type" value="Genomic_DNA"/>
</dbReference>
<gene>
    <name evidence="7" type="ORF">A2113_00405</name>
</gene>